<reference evidence="1" key="1">
    <citation type="submission" date="2014-11" db="EMBL/GenBank/DDBJ databases">
        <authorList>
            <person name="Amaro Gonzalez C."/>
        </authorList>
    </citation>
    <scope>NUCLEOTIDE SEQUENCE</scope>
</reference>
<dbReference type="EMBL" id="GBXM01105423">
    <property type="protein sequence ID" value="JAH03154.1"/>
    <property type="molecule type" value="Transcribed_RNA"/>
</dbReference>
<reference evidence="1" key="2">
    <citation type="journal article" date="2015" name="Fish Shellfish Immunol.">
        <title>Early steps in the European eel (Anguilla anguilla)-Vibrio vulnificus interaction in the gills: Role of the RtxA13 toxin.</title>
        <authorList>
            <person name="Callol A."/>
            <person name="Pajuelo D."/>
            <person name="Ebbesson L."/>
            <person name="Teles M."/>
            <person name="MacKenzie S."/>
            <person name="Amaro C."/>
        </authorList>
    </citation>
    <scope>NUCLEOTIDE SEQUENCE</scope>
</reference>
<proteinExistence type="predicted"/>
<dbReference type="AlphaFoldDB" id="A0A0E9PF32"/>
<organism evidence="1">
    <name type="scientific">Anguilla anguilla</name>
    <name type="common">European freshwater eel</name>
    <name type="synonym">Muraena anguilla</name>
    <dbReference type="NCBI Taxonomy" id="7936"/>
    <lineage>
        <taxon>Eukaryota</taxon>
        <taxon>Metazoa</taxon>
        <taxon>Chordata</taxon>
        <taxon>Craniata</taxon>
        <taxon>Vertebrata</taxon>
        <taxon>Euteleostomi</taxon>
        <taxon>Actinopterygii</taxon>
        <taxon>Neopterygii</taxon>
        <taxon>Teleostei</taxon>
        <taxon>Anguilliformes</taxon>
        <taxon>Anguillidae</taxon>
        <taxon>Anguilla</taxon>
    </lineage>
</organism>
<accession>A0A0E9PF32</accession>
<name>A0A0E9PF32_ANGAN</name>
<evidence type="ECO:0000313" key="1">
    <source>
        <dbReference type="EMBL" id="JAH03154.1"/>
    </source>
</evidence>
<sequence length="33" mass="3807">MDFETLATKDVAVKIHLLAARSWLRFFKSNALI</sequence>
<protein>
    <submittedName>
        <fullName evidence="1">Uncharacterized protein</fullName>
    </submittedName>
</protein>